<keyword evidence="3" id="KW-1185">Reference proteome</keyword>
<organism evidence="2 3">
    <name type="scientific">Streptomyces mordarskii</name>
    <dbReference type="NCBI Taxonomy" id="1226758"/>
    <lineage>
        <taxon>Bacteria</taxon>
        <taxon>Bacillati</taxon>
        <taxon>Actinomycetota</taxon>
        <taxon>Actinomycetes</taxon>
        <taxon>Kitasatosporales</taxon>
        <taxon>Streptomycetaceae</taxon>
        <taxon>Streptomyces</taxon>
    </lineage>
</organism>
<accession>A0ABP3PYC2</accession>
<reference evidence="3" key="1">
    <citation type="journal article" date="2019" name="Int. J. Syst. Evol. Microbiol.">
        <title>The Global Catalogue of Microorganisms (GCM) 10K type strain sequencing project: providing services to taxonomists for standard genome sequencing and annotation.</title>
        <authorList>
            <consortium name="The Broad Institute Genomics Platform"/>
            <consortium name="The Broad Institute Genome Sequencing Center for Infectious Disease"/>
            <person name="Wu L."/>
            <person name="Ma J."/>
        </authorList>
    </citation>
    <scope>NUCLEOTIDE SEQUENCE [LARGE SCALE GENOMIC DNA]</scope>
    <source>
        <strain evidence="3">JCM 5052</strain>
    </source>
</reference>
<feature type="domain" description="YcaO" evidence="1">
    <location>
        <begin position="65"/>
        <end position="380"/>
    </location>
</feature>
<dbReference type="Gene3D" id="3.30.160.660">
    <property type="match status" value="1"/>
</dbReference>
<gene>
    <name evidence="2" type="ORF">GCM10010390_91840</name>
</gene>
<protein>
    <submittedName>
        <fullName evidence="2">YcaO-like family protein</fullName>
    </submittedName>
</protein>
<dbReference type="InterPro" id="IPR003776">
    <property type="entry name" value="YcaO-like_dom"/>
</dbReference>
<comment type="caution">
    <text evidence="2">The sequence shown here is derived from an EMBL/GenBank/DDBJ whole genome shotgun (WGS) entry which is preliminary data.</text>
</comment>
<evidence type="ECO:0000313" key="2">
    <source>
        <dbReference type="EMBL" id="GAA0574513.1"/>
    </source>
</evidence>
<evidence type="ECO:0000259" key="1">
    <source>
        <dbReference type="PROSITE" id="PS51664"/>
    </source>
</evidence>
<dbReference type="PROSITE" id="PS51664">
    <property type="entry name" value="YCAO"/>
    <property type="match status" value="1"/>
</dbReference>
<evidence type="ECO:0000313" key="3">
    <source>
        <dbReference type="Proteomes" id="UP001501576"/>
    </source>
</evidence>
<sequence>MSRDMVQLPGTVRTRAPEDTWAAISPHRKRFGITRMARLTHLDYIGLPVHAAIRPAAHTSTASLGRGATPLMADISAVMVAIELWHCEQPIAPVLRASAYDAAPPYPLSALPLKVPEAARALEQVPVEWTVGTGLRTGQAVPVPTGLVHRPASRPPWQPDLFRATTTGLACGDTRDEAVLHALYEVIERDTLHADDRAAGRRRTFIDPATVDDPYCRTVLDRLREANLLLELAIVDNPYRVPTCLAYVWSEDYPVWFAGAGTHTDPHIALTRAATEATQNRLTRIAGVRDDLPSHEKAFEDTLLRPQTAEGLNPWGARIAHHQPWRGSFADQVTQVADRIERVTRHEPVCLDLSGPADPVAAVKVICPATRDRTQRSLTR</sequence>
<dbReference type="Pfam" id="PF02624">
    <property type="entry name" value="YcaO"/>
    <property type="match status" value="1"/>
</dbReference>
<name>A0ABP3PYC2_9ACTN</name>
<dbReference type="PANTHER" id="PTHR37809">
    <property type="entry name" value="RIBOSOMAL PROTEIN S12 METHYLTHIOTRANSFERASE ACCESSORY FACTOR YCAO"/>
    <property type="match status" value="1"/>
</dbReference>
<dbReference type="NCBIfam" id="TIGR00702">
    <property type="entry name" value="YcaO-type kinase domain"/>
    <property type="match status" value="1"/>
</dbReference>
<dbReference type="PANTHER" id="PTHR37809:SF1">
    <property type="entry name" value="RIBOSOMAL PROTEIN S12 METHYLTHIOTRANSFERASE ACCESSORY FACTOR YCAO"/>
    <property type="match status" value="1"/>
</dbReference>
<dbReference type="Proteomes" id="UP001501576">
    <property type="component" value="Unassembled WGS sequence"/>
</dbReference>
<dbReference type="EMBL" id="BAAABZ010000098">
    <property type="protein sequence ID" value="GAA0574513.1"/>
    <property type="molecule type" value="Genomic_DNA"/>
</dbReference>
<proteinExistence type="predicted"/>